<evidence type="ECO:0000259" key="1">
    <source>
        <dbReference type="Pfam" id="PF01370"/>
    </source>
</evidence>
<evidence type="ECO:0000313" key="3">
    <source>
        <dbReference type="Proteomes" id="UP000295030"/>
    </source>
</evidence>
<gene>
    <name evidence="2" type="ORF">EV667_3233</name>
</gene>
<keyword evidence="3" id="KW-1185">Reference proteome</keyword>
<dbReference type="InterPro" id="IPR050177">
    <property type="entry name" value="Lipid_A_modif_metabolic_enz"/>
</dbReference>
<dbReference type="PANTHER" id="PTHR43245">
    <property type="entry name" value="BIFUNCTIONAL POLYMYXIN RESISTANCE PROTEIN ARNA"/>
    <property type="match status" value="1"/>
</dbReference>
<dbReference type="OrthoDB" id="9771073at2"/>
<sequence length="306" mass="34016">MKMGPKDMHLGKVAVTGGSGRLGRFVVDELAGRANVTVIDIRPPVQKDVAFVESTVLDFEGLKRAFAGHDAVIHLAAIPNPRTAPADITFNTNVQGTWNVLQAAEDAGVKRVAVASSDAATGLHYNPPDWDPQYLPVDEAHVLRPIEFYSLSKEVTEVMCRCYAVRGKMSVIVIRPTHIVFEPEWPELEARGADPQNYHFWAYVEPEDVAQAFRKSLELTDVSYDTFFIAAADSLAARPTLEMMRERIGRDLPVKNAAVFQNEPYAPVFDISHARDVLGYEPKSDWRKLYAKVPEAKRWGRTAPAA</sequence>
<proteinExistence type="predicted"/>
<comment type="caution">
    <text evidence="2">The sequence shown here is derived from an EMBL/GenBank/DDBJ whole genome shotgun (WGS) entry which is preliminary data.</text>
</comment>
<protein>
    <submittedName>
        <fullName evidence="2">Nucleoside-diphosphate-sugar epimerase</fullName>
    </submittedName>
</protein>
<dbReference type="AlphaFoldDB" id="A0A4R1I597"/>
<dbReference type="EMBL" id="SMFY01000002">
    <property type="protein sequence ID" value="TCK29211.1"/>
    <property type="molecule type" value="Genomic_DNA"/>
</dbReference>
<reference evidence="2 3" key="1">
    <citation type="submission" date="2019-03" db="EMBL/GenBank/DDBJ databases">
        <title>Genomic Encyclopedia of Type Strains, Phase IV (KMG-IV): sequencing the most valuable type-strain genomes for metagenomic binning, comparative biology and taxonomic classification.</title>
        <authorList>
            <person name="Goeker M."/>
        </authorList>
    </citation>
    <scope>NUCLEOTIDE SEQUENCE [LARGE SCALE GENOMIC DNA]</scope>
    <source>
        <strain evidence="2 3">DSM 101</strain>
    </source>
</reference>
<organism evidence="2 3">
    <name type="scientific">Ancylobacter aquaticus</name>
    <dbReference type="NCBI Taxonomy" id="100"/>
    <lineage>
        <taxon>Bacteria</taxon>
        <taxon>Pseudomonadati</taxon>
        <taxon>Pseudomonadota</taxon>
        <taxon>Alphaproteobacteria</taxon>
        <taxon>Hyphomicrobiales</taxon>
        <taxon>Xanthobacteraceae</taxon>
        <taxon>Ancylobacter</taxon>
    </lineage>
</organism>
<dbReference type="PANTHER" id="PTHR43245:SF55">
    <property type="entry name" value="NAD(P)-BINDING DOMAIN-CONTAINING PROTEIN"/>
    <property type="match status" value="1"/>
</dbReference>
<accession>A0A4R1I597</accession>
<feature type="domain" description="NAD-dependent epimerase/dehydratase" evidence="1">
    <location>
        <begin position="13"/>
        <end position="179"/>
    </location>
</feature>
<dbReference type="RefSeq" id="WP_131836275.1">
    <property type="nucleotide sequence ID" value="NZ_SMFY01000002.1"/>
</dbReference>
<dbReference type="SUPFAM" id="SSF51735">
    <property type="entry name" value="NAD(P)-binding Rossmann-fold domains"/>
    <property type="match status" value="1"/>
</dbReference>
<dbReference type="Pfam" id="PF01370">
    <property type="entry name" value="Epimerase"/>
    <property type="match status" value="1"/>
</dbReference>
<dbReference type="Proteomes" id="UP000295030">
    <property type="component" value="Unassembled WGS sequence"/>
</dbReference>
<name>A0A4R1I597_ANCAQ</name>
<dbReference type="InterPro" id="IPR036291">
    <property type="entry name" value="NAD(P)-bd_dom_sf"/>
</dbReference>
<evidence type="ECO:0000313" key="2">
    <source>
        <dbReference type="EMBL" id="TCK29211.1"/>
    </source>
</evidence>
<dbReference type="InterPro" id="IPR001509">
    <property type="entry name" value="Epimerase_deHydtase"/>
</dbReference>
<dbReference type="Gene3D" id="3.40.50.720">
    <property type="entry name" value="NAD(P)-binding Rossmann-like Domain"/>
    <property type="match status" value="1"/>
</dbReference>